<evidence type="ECO:0000313" key="1">
    <source>
        <dbReference type="EnsemblMetazoa" id="GAUT028806-PA"/>
    </source>
</evidence>
<dbReference type="Proteomes" id="UP000078200">
    <property type="component" value="Unassembled WGS sequence"/>
</dbReference>
<dbReference type="EnsemblMetazoa" id="GAUT028806-RA">
    <property type="protein sequence ID" value="GAUT028806-PA"/>
    <property type="gene ID" value="GAUT028806"/>
</dbReference>
<proteinExistence type="predicted"/>
<evidence type="ECO:0000313" key="2">
    <source>
        <dbReference type="Proteomes" id="UP000078200"/>
    </source>
</evidence>
<name>A0A1A9V804_GLOAU</name>
<reference evidence="1" key="1">
    <citation type="submission" date="2020-05" db="UniProtKB">
        <authorList>
            <consortium name="EnsemblMetazoa"/>
        </authorList>
    </citation>
    <scope>IDENTIFICATION</scope>
    <source>
        <strain evidence="1">TTRI</strain>
    </source>
</reference>
<sequence>MIDNTWAPVFGLANCDTYAVPQAPSIPFPLDLTTTFANFSQAFASLIYSNWSCNNSFLKWENQGVPLSDSIDSTDRTKLGFKNFTSLDKELVADHPTSLHLRVVCGEMTSPLYSSKPPTHVMKSTCVVQQYNEFSQCFCFLFQASCKEILRLLKSSEIKKQILMQNYLILIS</sequence>
<dbReference type="VEuPathDB" id="VectorBase:GAUT028806"/>
<dbReference type="AlphaFoldDB" id="A0A1A9V804"/>
<protein>
    <submittedName>
        <fullName evidence="1">Uncharacterized protein</fullName>
    </submittedName>
</protein>
<keyword evidence="2" id="KW-1185">Reference proteome</keyword>
<organism evidence="1 2">
    <name type="scientific">Glossina austeni</name>
    <name type="common">Savannah tsetse fly</name>
    <dbReference type="NCBI Taxonomy" id="7395"/>
    <lineage>
        <taxon>Eukaryota</taxon>
        <taxon>Metazoa</taxon>
        <taxon>Ecdysozoa</taxon>
        <taxon>Arthropoda</taxon>
        <taxon>Hexapoda</taxon>
        <taxon>Insecta</taxon>
        <taxon>Pterygota</taxon>
        <taxon>Neoptera</taxon>
        <taxon>Endopterygota</taxon>
        <taxon>Diptera</taxon>
        <taxon>Brachycera</taxon>
        <taxon>Muscomorpha</taxon>
        <taxon>Hippoboscoidea</taxon>
        <taxon>Glossinidae</taxon>
        <taxon>Glossina</taxon>
    </lineage>
</organism>
<accession>A0A1A9V804</accession>